<dbReference type="EMBL" id="JAVRFF010000334">
    <property type="protein sequence ID" value="MDT0478309.1"/>
    <property type="molecule type" value="Genomic_DNA"/>
</dbReference>
<dbReference type="SUPFAM" id="SSF53067">
    <property type="entry name" value="Actin-like ATPase domain"/>
    <property type="match status" value="1"/>
</dbReference>
<sequence>YSFNSGMLYLRDEMRSRVADKIGLSSISDKMVDAIIQTGWHGKPNKMGSTDLTEMRNYVLQSFAERIHREIIGVLNTSDEAMGGLVITGGGSYALGNYLLQALRNKGFRYEIILQEQPEFGNAKGFCKCSIYHLVHRYM</sequence>
<keyword evidence="2" id="KW-1185">Reference proteome</keyword>
<organism evidence="1 2">
    <name type="scientific">Streptomyces hintoniae</name>
    <dbReference type="NCBI Taxonomy" id="3075521"/>
    <lineage>
        <taxon>Bacteria</taxon>
        <taxon>Bacillati</taxon>
        <taxon>Actinomycetota</taxon>
        <taxon>Actinomycetes</taxon>
        <taxon>Kitasatosporales</taxon>
        <taxon>Streptomycetaceae</taxon>
        <taxon>Streptomyces</taxon>
    </lineage>
</organism>
<gene>
    <name evidence="1" type="ORF">RM863_40010</name>
</gene>
<evidence type="ECO:0000313" key="2">
    <source>
        <dbReference type="Proteomes" id="UP001180489"/>
    </source>
</evidence>
<reference evidence="1" key="1">
    <citation type="submission" date="2024-05" db="EMBL/GenBank/DDBJ databases">
        <title>30 novel species of actinomycetes from the DSMZ collection.</title>
        <authorList>
            <person name="Nouioui I."/>
        </authorList>
    </citation>
    <scope>NUCLEOTIDE SEQUENCE</scope>
    <source>
        <strain evidence="1">DSM 41014</strain>
    </source>
</reference>
<dbReference type="Gene3D" id="3.30.420.40">
    <property type="match status" value="1"/>
</dbReference>
<name>A0ABU2UYE8_9ACTN</name>
<accession>A0ABU2UYE8</accession>
<comment type="caution">
    <text evidence="1">The sequence shown here is derived from an EMBL/GenBank/DDBJ whole genome shotgun (WGS) entry which is preliminary data.</text>
</comment>
<dbReference type="RefSeq" id="WP_311638212.1">
    <property type="nucleotide sequence ID" value="NZ_JAVRFF010000334.1"/>
</dbReference>
<protein>
    <submittedName>
        <fullName evidence="1">Uncharacterized protein</fullName>
    </submittedName>
</protein>
<dbReference type="Proteomes" id="UP001180489">
    <property type="component" value="Unassembled WGS sequence"/>
</dbReference>
<proteinExistence type="predicted"/>
<evidence type="ECO:0000313" key="1">
    <source>
        <dbReference type="EMBL" id="MDT0478309.1"/>
    </source>
</evidence>
<dbReference type="InterPro" id="IPR043129">
    <property type="entry name" value="ATPase_NBD"/>
</dbReference>
<feature type="non-terminal residue" evidence="1">
    <location>
        <position position="1"/>
    </location>
</feature>